<dbReference type="InterPro" id="IPR011051">
    <property type="entry name" value="RmlC_Cupin_sf"/>
</dbReference>
<evidence type="ECO:0008006" key="3">
    <source>
        <dbReference type="Google" id="ProtNLM"/>
    </source>
</evidence>
<dbReference type="Proteomes" id="UP000249794">
    <property type="component" value="Unassembled WGS sequence"/>
</dbReference>
<gene>
    <name evidence="1" type="ORF">DCF15_12985</name>
</gene>
<name>A0A2W4Z4I2_9CYAN</name>
<reference evidence="2" key="1">
    <citation type="submission" date="2018-04" db="EMBL/GenBank/DDBJ databases">
        <authorList>
            <person name="Cornet L."/>
        </authorList>
    </citation>
    <scope>NUCLEOTIDE SEQUENCE [LARGE SCALE GENOMIC DNA]</scope>
</reference>
<dbReference type="InterPro" id="IPR014710">
    <property type="entry name" value="RmlC-like_jellyroll"/>
</dbReference>
<accession>A0A2W4Z4I2</accession>
<evidence type="ECO:0000313" key="2">
    <source>
        <dbReference type="Proteomes" id="UP000249794"/>
    </source>
</evidence>
<comment type="caution">
    <text evidence="1">The sequence shown here is derived from an EMBL/GenBank/DDBJ whole genome shotgun (WGS) entry which is preliminary data.</text>
</comment>
<sequence length="68" mass="8073">QSYSIIDGDRVLWQDFTVAVSPAGSLHSHHNEGDDLGIYLVAQDFSLHRYLRTYWYEEPESQTYRHDW</sequence>
<feature type="non-terminal residue" evidence="1">
    <location>
        <position position="1"/>
    </location>
</feature>
<reference evidence="1 2" key="2">
    <citation type="submission" date="2018-06" db="EMBL/GenBank/DDBJ databases">
        <title>Metagenomic assembly of (sub)arctic Cyanobacteria and their associated microbiome from non-axenic cultures.</title>
        <authorList>
            <person name="Baurain D."/>
        </authorList>
    </citation>
    <scope>NUCLEOTIDE SEQUENCE [LARGE SCALE GENOMIC DNA]</scope>
    <source>
        <strain evidence="1">ULC027bin1</strain>
    </source>
</reference>
<protein>
    <recommendedName>
        <fullName evidence="3">Cupin</fullName>
    </recommendedName>
</protein>
<dbReference type="EMBL" id="QBMP01000134">
    <property type="protein sequence ID" value="PZO53205.1"/>
    <property type="molecule type" value="Genomic_DNA"/>
</dbReference>
<dbReference type="Gene3D" id="2.60.120.10">
    <property type="entry name" value="Jelly Rolls"/>
    <property type="match status" value="1"/>
</dbReference>
<dbReference type="AlphaFoldDB" id="A0A2W4Z4I2"/>
<proteinExistence type="predicted"/>
<organism evidence="1 2">
    <name type="scientific">Phormidesmis priestleyi</name>
    <dbReference type="NCBI Taxonomy" id="268141"/>
    <lineage>
        <taxon>Bacteria</taxon>
        <taxon>Bacillati</taxon>
        <taxon>Cyanobacteriota</taxon>
        <taxon>Cyanophyceae</taxon>
        <taxon>Leptolyngbyales</taxon>
        <taxon>Leptolyngbyaceae</taxon>
        <taxon>Phormidesmis</taxon>
    </lineage>
</organism>
<evidence type="ECO:0000313" key="1">
    <source>
        <dbReference type="EMBL" id="PZO53205.1"/>
    </source>
</evidence>
<dbReference type="SUPFAM" id="SSF51182">
    <property type="entry name" value="RmlC-like cupins"/>
    <property type="match status" value="1"/>
</dbReference>